<dbReference type="RefSeq" id="WP_259627335.1">
    <property type="nucleotide sequence ID" value="NZ_JANYMP010000020.1"/>
</dbReference>
<proteinExistence type="predicted"/>
<protein>
    <submittedName>
        <fullName evidence="1">Uncharacterized protein</fullName>
    </submittedName>
</protein>
<sequence length="327" mass="34248">MEPIETLGVVAHPGGVLVRRPELTVGVVRAVARPSGLAVELLSRTPREVAIRPAVAPRRLLPAYDEGMNLRVGWLEPDGRARWEYVTTERGRSSPTGPTERCGVYLLPPLFDEVSLVLAWPEIGFAETVLPLRLPARDEVEAAATSVWDAPRLGVPVTEEFDRHVSDFGPLDLAIEEGVVLAGPTVLHGSADAVVVLTRATAVGTALSVELLSIARGALAAVFDQGFPPPRDEFLCRQAAIAEVRGRDAHQLRSMAATFSGGGGSGGFGGGGGGHGGGGGDDGGFGDRHLASAEYSLRLPDGGVLDLVVSWSAVGLDEVRVRVPLNG</sequence>
<reference evidence="1" key="1">
    <citation type="submission" date="2022-08" db="EMBL/GenBank/DDBJ databases">
        <authorList>
            <person name="Tistechok S."/>
            <person name="Samborskyy M."/>
            <person name="Roman I."/>
        </authorList>
    </citation>
    <scope>NUCLEOTIDE SEQUENCE</scope>
    <source>
        <strain evidence="1">DSM 103496</strain>
    </source>
</reference>
<name>A0A9X2VTD1_9PSEU</name>
<gene>
    <name evidence="1" type="ORF">NZH93_33780</name>
</gene>
<keyword evidence="2" id="KW-1185">Reference proteome</keyword>
<comment type="caution">
    <text evidence="1">The sequence shown here is derived from an EMBL/GenBank/DDBJ whole genome shotgun (WGS) entry which is preliminary data.</text>
</comment>
<dbReference type="AlphaFoldDB" id="A0A9X2VTD1"/>
<organism evidence="1 2">
    <name type="scientific">Umezawaea endophytica</name>
    <dbReference type="NCBI Taxonomy" id="1654476"/>
    <lineage>
        <taxon>Bacteria</taxon>
        <taxon>Bacillati</taxon>
        <taxon>Actinomycetota</taxon>
        <taxon>Actinomycetes</taxon>
        <taxon>Pseudonocardiales</taxon>
        <taxon>Pseudonocardiaceae</taxon>
        <taxon>Umezawaea</taxon>
    </lineage>
</organism>
<evidence type="ECO:0000313" key="1">
    <source>
        <dbReference type="EMBL" id="MCS7481852.1"/>
    </source>
</evidence>
<dbReference type="Proteomes" id="UP001141259">
    <property type="component" value="Unassembled WGS sequence"/>
</dbReference>
<evidence type="ECO:0000313" key="2">
    <source>
        <dbReference type="Proteomes" id="UP001141259"/>
    </source>
</evidence>
<dbReference type="EMBL" id="JANYMP010000020">
    <property type="protein sequence ID" value="MCS7481852.1"/>
    <property type="molecule type" value="Genomic_DNA"/>
</dbReference>
<accession>A0A9X2VTD1</accession>